<keyword evidence="15" id="KW-1185">Reference proteome</keyword>
<evidence type="ECO:0000256" key="9">
    <source>
        <dbReference type="ARBA" id="ARBA00023136"/>
    </source>
</evidence>
<keyword evidence="4 13" id="KW-0894">Sodium channel</keyword>
<evidence type="ECO:0000313" key="14">
    <source>
        <dbReference type="EMBL" id="KAK6748832.1"/>
    </source>
</evidence>
<name>A0ABR1DEC5_NECAM</name>
<keyword evidence="6" id="KW-1133">Transmembrane helix</keyword>
<comment type="subcellular location">
    <subcellularLocation>
        <location evidence="1">Membrane</location>
        <topology evidence="1">Multi-pass membrane protein</topology>
    </subcellularLocation>
</comment>
<evidence type="ECO:0000256" key="2">
    <source>
        <dbReference type="ARBA" id="ARBA00007193"/>
    </source>
</evidence>
<dbReference type="InterPro" id="IPR001873">
    <property type="entry name" value="ENaC"/>
</dbReference>
<evidence type="ECO:0000256" key="1">
    <source>
        <dbReference type="ARBA" id="ARBA00004141"/>
    </source>
</evidence>
<keyword evidence="5 13" id="KW-0812">Transmembrane</keyword>
<keyword evidence="11 13" id="KW-0739">Sodium transport</keyword>
<comment type="similarity">
    <text evidence="2 13">Belongs to the amiloride-sensitive sodium channel (TC 1.A.6) family.</text>
</comment>
<keyword evidence="10" id="KW-0325">Glycoprotein</keyword>
<dbReference type="EMBL" id="JAVFWL010000004">
    <property type="protein sequence ID" value="KAK6748832.1"/>
    <property type="molecule type" value="Genomic_DNA"/>
</dbReference>
<accession>A0ABR1DEC5</accession>
<keyword evidence="3 13" id="KW-0813">Transport</keyword>
<dbReference type="Pfam" id="PF00858">
    <property type="entry name" value="ASC"/>
    <property type="match status" value="1"/>
</dbReference>
<protein>
    <recommendedName>
        <fullName evidence="16">Amiloride-sensitive sodium channel</fullName>
    </recommendedName>
</protein>
<comment type="caution">
    <text evidence="14">The sequence shown here is derived from an EMBL/GenBank/DDBJ whole genome shotgun (WGS) entry which is preliminary data.</text>
</comment>
<gene>
    <name evidence="14" type="primary">Necator_chrIV.g14746</name>
    <name evidence="14" type="ORF">RB195_001451</name>
</gene>
<evidence type="ECO:0000256" key="6">
    <source>
        <dbReference type="ARBA" id="ARBA00022989"/>
    </source>
</evidence>
<evidence type="ECO:0000256" key="10">
    <source>
        <dbReference type="ARBA" id="ARBA00023180"/>
    </source>
</evidence>
<evidence type="ECO:0000256" key="7">
    <source>
        <dbReference type="ARBA" id="ARBA00023053"/>
    </source>
</evidence>
<dbReference type="Proteomes" id="UP001303046">
    <property type="component" value="Unassembled WGS sequence"/>
</dbReference>
<evidence type="ECO:0000256" key="11">
    <source>
        <dbReference type="ARBA" id="ARBA00023201"/>
    </source>
</evidence>
<organism evidence="14 15">
    <name type="scientific">Necator americanus</name>
    <name type="common">Human hookworm</name>
    <dbReference type="NCBI Taxonomy" id="51031"/>
    <lineage>
        <taxon>Eukaryota</taxon>
        <taxon>Metazoa</taxon>
        <taxon>Ecdysozoa</taxon>
        <taxon>Nematoda</taxon>
        <taxon>Chromadorea</taxon>
        <taxon>Rhabditida</taxon>
        <taxon>Rhabditina</taxon>
        <taxon>Rhabditomorpha</taxon>
        <taxon>Strongyloidea</taxon>
        <taxon>Ancylostomatidae</taxon>
        <taxon>Bunostominae</taxon>
        <taxon>Necator</taxon>
    </lineage>
</organism>
<evidence type="ECO:0000256" key="12">
    <source>
        <dbReference type="ARBA" id="ARBA00023303"/>
    </source>
</evidence>
<keyword evidence="8 13" id="KW-0406">Ion transport</keyword>
<evidence type="ECO:0000256" key="4">
    <source>
        <dbReference type="ARBA" id="ARBA00022461"/>
    </source>
</evidence>
<sequence length="332" mass="38483">MKSRVQNVDDGVAYDIIRFLIAGSGIDNVDVDRWSEEYRVMLDDLYKVWRGRRTQQEMFDFVFNENGYTCNEMFQSCYAGSQNLECCEVFETTFVMMRGRCFRLINNYYQTDVDETDKLTLYFNRIQGRLLGNNTRPQLVMYISDHHPEIGLYPRVYLSLNDWNRLRFVQRRISMVSENNLCSTDPRNKGKSTCFVYNWINRMVVAPMNCTLPLLQSMLTHPANVSACEPITVVENYHNVTSTIVENYGCLPACERIENNWEMTSSMDTSPSPKYAFRIEASFSDLAYEEYTEISLTTLSRFISELGGQSSEEGDDAETLARIKIKGITPRI</sequence>
<evidence type="ECO:0000256" key="8">
    <source>
        <dbReference type="ARBA" id="ARBA00023065"/>
    </source>
</evidence>
<keyword evidence="7" id="KW-0915">Sodium</keyword>
<evidence type="ECO:0000313" key="15">
    <source>
        <dbReference type="Proteomes" id="UP001303046"/>
    </source>
</evidence>
<evidence type="ECO:0008006" key="16">
    <source>
        <dbReference type="Google" id="ProtNLM"/>
    </source>
</evidence>
<keyword evidence="9" id="KW-0472">Membrane</keyword>
<keyword evidence="12 13" id="KW-0407">Ion channel</keyword>
<evidence type="ECO:0000256" key="13">
    <source>
        <dbReference type="RuleBase" id="RU000679"/>
    </source>
</evidence>
<proteinExistence type="inferred from homology"/>
<evidence type="ECO:0000256" key="3">
    <source>
        <dbReference type="ARBA" id="ARBA00022448"/>
    </source>
</evidence>
<reference evidence="14 15" key="1">
    <citation type="submission" date="2023-08" db="EMBL/GenBank/DDBJ databases">
        <title>A Necator americanus chromosomal reference genome.</title>
        <authorList>
            <person name="Ilik V."/>
            <person name="Petrzelkova K.J."/>
            <person name="Pardy F."/>
            <person name="Fuh T."/>
            <person name="Niatou-Singa F.S."/>
            <person name="Gouil Q."/>
            <person name="Baker L."/>
            <person name="Ritchie M.E."/>
            <person name="Jex A.R."/>
            <person name="Gazzola D."/>
            <person name="Li H."/>
            <person name="Toshio Fujiwara R."/>
            <person name="Zhan B."/>
            <person name="Aroian R.V."/>
            <person name="Pafco B."/>
            <person name="Schwarz E.M."/>
        </authorList>
    </citation>
    <scope>NUCLEOTIDE SEQUENCE [LARGE SCALE GENOMIC DNA]</scope>
    <source>
        <strain evidence="14 15">Aroian</strain>
        <tissue evidence="14">Whole animal</tissue>
    </source>
</reference>
<evidence type="ECO:0000256" key="5">
    <source>
        <dbReference type="ARBA" id="ARBA00022692"/>
    </source>
</evidence>